<sequence>MRNLPNPAALIAAAAAAALCLGLASGCATSGTDAGVQDDSELRVLDDTGKVDDGGLGDRN</sequence>
<protein>
    <submittedName>
        <fullName evidence="2">Uncharacterized protein</fullName>
    </submittedName>
</protein>
<name>I0IBZ0_PHYMF</name>
<evidence type="ECO:0000313" key="2">
    <source>
        <dbReference type="EMBL" id="BAM02778.1"/>
    </source>
</evidence>
<dbReference type="EMBL" id="AP012338">
    <property type="protein sequence ID" value="BAM02778.1"/>
    <property type="molecule type" value="Genomic_DNA"/>
</dbReference>
<evidence type="ECO:0000256" key="1">
    <source>
        <dbReference type="SAM" id="SignalP"/>
    </source>
</evidence>
<accession>I0IBZ0</accession>
<reference evidence="2 3" key="1">
    <citation type="submission" date="2012-02" db="EMBL/GenBank/DDBJ databases">
        <title>Complete genome sequence of Phycisphaera mikurensis NBRC 102666.</title>
        <authorList>
            <person name="Ankai A."/>
            <person name="Hosoyama A."/>
            <person name="Terui Y."/>
            <person name="Sekine M."/>
            <person name="Fukai R."/>
            <person name="Kato Y."/>
            <person name="Nakamura S."/>
            <person name="Yamada-Narita S."/>
            <person name="Kawakoshi A."/>
            <person name="Fukunaga Y."/>
            <person name="Yamazaki S."/>
            <person name="Fujita N."/>
        </authorList>
    </citation>
    <scope>NUCLEOTIDE SEQUENCE [LARGE SCALE GENOMIC DNA]</scope>
    <source>
        <strain evidence="3">NBRC 102666 / KCTC 22515 / FYK2301M01</strain>
    </source>
</reference>
<dbReference type="RefSeq" id="WP_014435998.1">
    <property type="nucleotide sequence ID" value="NC_017080.1"/>
</dbReference>
<keyword evidence="3" id="KW-1185">Reference proteome</keyword>
<proteinExistence type="predicted"/>
<feature type="chain" id="PRO_5003629055" evidence="1">
    <location>
        <begin position="31"/>
        <end position="60"/>
    </location>
</feature>
<dbReference type="PROSITE" id="PS51257">
    <property type="entry name" value="PROKAR_LIPOPROTEIN"/>
    <property type="match status" value="1"/>
</dbReference>
<keyword evidence="1" id="KW-0732">Signal</keyword>
<organism evidence="2 3">
    <name type="scientific">Phycisphaera mikurensis (strain NBRC 102666 / KCTC 22515 / FYK2301M01)</name>
    <dbReference type="NCBI Taxonomy" id="1142394"/>
    <lineage>
        <taxon>Bacteria</taxon>
        <taxon>Pseudomonadati</taxon>
        <taxon>Planctomycetota</taxon>
        <taxon>Phycisphaerae</taxon>
        <taxon>Phycisphaerales</taxon>
        <taxon>Phycisphaeraceae</taxon>
        <taxon>Phycisphaera</taxon>
    </lineage>
</organism>
<dbReference type="Proteomes" id="UP000007881">
    <property type="component" value="Chromosome"/>
</dbReference>
<dbReference type="HOGENOM" id="CLU_2937672_0_0_0"/>
<evidence type="ECO:0000313" key="3">
    <source>
        <dbReference type="Proteomes" id="UP000007881"/>
    </source>
</evidence>
<dbReference type="KEGG" id="phm:PSMK_06190"/>
<feature type="signal peptide" evidence="1">
    <location>
        <begin position="1"/>
        <end position="30"/>
    </location>
</feature>
<dbReference type="STRING" id="1142394.PSMK_06190"/>
<dbReference type="AlphaFoldDB" id="I0IBZ0"/>
<gene>
    <name evidence="2" type="ordered locus">PSMK_06190</name>
</gene>